<reference evidence="2 3" key="1">
    <citation type="submission" date="2016-06" db="EMBL/GenBank/DDBJ databases">
        <title>Draft genome sequence of Flavobacterium succinicans strain DD5b.</title>
        <authorList>
            <person name="Poehlein A."/>
            <person name="Daniel R."/>
            <person name="Simeonova D.D."/>
        </authorList>
    </citation>
    <scope>NUCLEOTIDE SEQUENCE [LARGE SCALE GENOMIC DNA]</scope>
    <source>
        <strain evidence="2 3">DD5b</strain>
    </source>
</reference>
<keyword evidence="3" id="KW-1185">Reference proteome</keyword>
<dbReference type="Gene3D" id="2.40.160.10">
    <property type="entry name" value="Porin"/>
    <property type="match status" value="1"/>
</dbReference>
<dbReference type="RefSeq" id="WP_064714864.1">
    <property type="nucleotide sequence ID" value="NZ_JMTM01000017.1"/>
</dbReference>
<dbReference type="PATRIC" id="fig|29536.5.peg.638"/>
<dbReference type="InterPro" id="IPR010870">
    <property type="entry name" value="Porin_O/P"/>
</dbReference>
<gene>
    <name evidence="2" type="ORF">FLB_06150</name>
</gene>
<organism evidence="2 3">
    <name type="scientific">Flavobacterium succinicans</name>
    <dbReference type="NCBI Taxonomy" id="29536"/>
    <lineage>
        <taxon>Bacteria</taxon>
        <taxon>Pseudomonadati</taxon>
        <taxon>Bacteroidota</taxon>
        <taxon>Flavobacteriia</taxon>
        <taxon>Flavobacteriales</taxon>
        <taxon>Flavobacteriaceae</taxon>
        <taxon>Flavobacterium</taxon>
    </lineage>
</organism>
<dbReference type="SUPFAM" id="SSF56935">
    <property type="entry name" value="Porins"/>
    <property type="match status" value="1"/>
</dbReference>
<keyword evidence="1" id="KW-0732">Signal</keyword>
<evidence type="ECO:0000256" key="1">
    <source>
        <dbReference type="SAM" id="SignalP"/>
    </source>
</evidence>
<protein>
    <recommendedName>
        <fullName evidence="4">Phosphate-selective porin O and P</fullName>
    </recommendedName>
</protein>
<feature type="chain" id="PRO_5008286955" description="Phosphate-selective porin O and P" evidence="1">
    <location>
        <begin position="26"/>
        <end position="383"/>
    </location>
</feature>
<dbReference type="Pfam" id="PF07396">
    <property type="entry name" value="Porin_O_P"/>
    <property type="match status" value="1"/>
</dbReference>
<sequence length="383" mass="44023">MNKVFLFFKKLVVLVFAPFVLHAQSANDSNQNTNKGNFYPQFQFKGLFQARYLNALTDNVDVTGLHHSNGDFTQNTFDLKRVRLSIGTKVTDDLEVAFLVNFADFKSDPKSKVLENAYAKYTFNKYLSVTAGQFRPNFGIEESEPADIIKSFDFSNQYFEFGKNGWTSFQIGASLMGDFNIKNVPVHYAFSVVNGNGRNQEKDKDSGKQYSSRWVFGLSKKYKVNLGLNGGVGSVFKKDVYAIGADATFDIKLTDKFSFDGQFEFKKGTNHNLYFSLPETNRVGSLSNYEMKGYYFLPNIRYSINYKKLTSIEFSCRYESFDSNYKVNSNLRQTYTPMVSLEFGKAYKGRIEFGFEIDRYKHSIPDTTTYDDELFIIQFQCRL</sequence>
<dbReference type="OrthoDB" id="1412624at2"/>
<accession>A0A199XTL5</accession>
<evidence type="ECO:0008006" key="4">
    <source>
        <dbReference type="Google" id="ProtNLM"/>
    </source>
</evidence>
<evidence type="ECO:0000313" key="3">
    <source>
        <dbReference type="Proteomes" id="UP000093807"/>
    </source>
</evidence>
<comment type="caution">
    <text evidence="2">The sequence shown here is derived from an EMBL/GenBank/DDBJ whole genome shotgun (WGS) entry which is preliminary data.</text>
</comment>
<feature type="signal peptide" evidence="1">
    <location>
        <begin position="1"/>
        <end position="25"/>
    </location>
</feature>
<dbReference type="InterPro" id="IPR023614">
    <property type="entry name" value="Porin_dom_sf"/>
</dbReference>
<proteinExistence type="predicted"/>
<dbReference type="Proteomes" id="UP000093807">
    <property type="component" value="Unassembled WGS sequence"/>
</dbReference>
<evidence type="ECO:0000313" key="2">
    <source>
        <dbReference type="EMBL" id="OAZ04767.1"/>
    </source>
</evidence>
<name>A0A199XTL5_9FLAO</name>
<dbReference type="AlphaFoldDB" id="A0A199XTL5"/>
<dbReference type="EMBL" id="JMTM01000017">
    <property type="protein sequence ID" value="OAZ04767.1"/>
    <property type="molecule type" value="Genomic_DNA"/>
</dbReference>